<dbReference type="Pfam" id="PF00459">
    <property type="entry name" value="Inositol_P"/>
    <property type="match status" value="1"/>
</dbReference>
<dbReference type="SUPFAM" id="SSF56655">
    <property type="entry name" value="Carbohydrate phosphatase"/>
    <property type="match status" value="1"/>
</dbReference>
<evidence type="ECO:0000256" key="1">
    <source>
        <dbReference type="ARBA" id="ARBA00009759"/>
    </source>
</evidence>
<dbReference type="RefSeq" id="WP_367767676.1">
    <property type="nucleotide sequence ID" value="NZ_JBFNXR010000003.1"/>
</dbReference>
<dbReference type="PRINTS" id="PR00377">
    <property type="entry name" value="IMPHPHTASES"/>
</dbReference>
<keyword evidence="4" id="KW-0460">Magnesium</keyword>
<dbReference type="InterPro" id="IPR000760">
    <property type="entry name" value="Inositol_monophosphatase-like"/>
</dbReference>
<sequence length="238" mass="26051">MSHDIAALLDGVRALVNDALPLLEARRYDITLKADGSPVTQADIFLEDKLTSWLAERLPGLVVIGEETFDGLATADGNNGWVAVLDPIDGTENFCSGLKEWGVSLSIWRGRQHAGSLLMLPELAEHMMTGRPIRRVRSRITGYSSSIVPEIIGGISEGGEARIFGCAVYNVFNVVRGALARFVNPKGACSWDLLAGLMLAREHGCDVSIDGVQFDGSFLEPDRRYRVDIRHRYDLHSG</sequence>
<accession>A0ABV3R697</accession>
<comment type="similarity">
    <text evidence="1">Belongs to the inositol monophosphatase superfamily.</text>
</comment>
<evidence type="ECO:0000256" key="4">
    <source>
        <dbReference type="ARBA" id="ARBA00022842"/>
    </source>
</evidence>
<evidence type="ECO:0000313" key="6">
    <source>
        <dbReference type="Proteomes" id="UP001556118"/>
    </source>
</evidence>
<gene>
    <name evidence="5" type="ORF">ABUH87_00100</name>
</gene>
<evidence type="ECO:0000256" key="2">
    <source>
        <dbReference type="ARBA" id="ARBA00022723"/>
    </source>
</evidence>
<dbReference type="EMBL" id="JBFNXR010000003">
    <property type="protein sequence ID" value="MEW9853598.1"/>
    <property type="molecule type" value="Genomic_DNA"/>
</dbReference>
<evidence type="ECO:0000256" key="3">
    <source>
        <dbReference type="ARBA" id="ARBA00022801"/>
    </source>
</evidence>
<reference evidence="5 6" key="1">
    <citation type="submission" date="2024-06" db="EMBL/GenBank/DDBJ databases">
        <title>Novosphingobium rhizovicinus M1R2S20.</title>
        <authorList>
            <person name="Sun J.-Q."/>
        </authorList>
    </citation>
    <scope>NUCLEOTIDE SEQUENCE [LARGE SCALE GENOMIC DNA]</scope>
    <source>
        <strain evidence="5 6">M1R2S20</strain>
    </source>
</reference>
<name>A0ABV3R697_9SPHN</name>
<dbReference type="Proteomes" id="UP001556118">
    <property type="component" value="Unassembled WGS sequence"/>
</dbReference>
<keyword evidence="3" id="KW-0378">Hydrolase</keyword>
<dbReference type="PANTHER" id="PTHR20854:SF4">
    <property type="entry name" value="INOSITOL-1-MONOPHOSPHATASE-RELATED"/>
    <property type="match status" value="1"/>
</dbReference>
<comment type="caution">
    <text evidence="5">The sequence shown here is derived from an EMBL/GenBank/DDBJ whole genome shotgun (WGS) entry which is preliminary data.</text>
</comment>
<protein>
    <submittedName>
        <fullName evidence="5">Inositol monophosphatase family protein</fullName>
    </submittedName>
</protein>
<organism evidence="5 6">
    <name type="scientific">Novosphingobium rhizovicinum</name>
    <dbReference type="NCBI Taxonomy" id="3228928"/>
    <lineage>
        <taxon>Bacteria</taxon>
        <taxon>Pseudomonadati</taxon>
        <taxon>Pseudomonadota</taxon>
        <taxon>Alphaproteobacteria</taxon>
        <taxon>Sphingomonadales</taxon>
        <taxon>Sphingomonadaceae</taxon>
        <taxon>Novosphingobium</taxon>
    </lineage>
</organism>
<keyword evidence="6" id="KW-1185">Reference proteome</keyword>
<dbReference type="InterPro" id="IPR020583">
    <property type="entry name" value="Inositol_monoP_metal-BS"/>
</dbReference>
<proteinExistence type="inferred from homology"/>
<dbReference type="PROSITE" id="PS00629">
    <property type="entry name" value="IMP_1"/>
    <property type="match status" value="1"/>
</dbReference>
<evidence type="ECO:0000313" key="5">
    <source>
        <dbReference type="EMBL" id="MEW9853598.1"/>
    </source>
</evidence>
<dbReference type="Gene3D" id="3.40.190.80">
    <property type="match status" value="1"/>
</dbReference>
<dbReference type="Gene3D" id="3.30.540.10">
    <property type="entry name" value="Fructose-1,6-Bisphosphatase, subunit A, domain 1"/>
    <property type="match status" value="1"/>
</dbReference>
<dbReference type="PANTHER" id="PTHR20854">
    <property type="entry name" value="INOSITOL MONOPHOSPHATASE"/>
    <property type="match status" value="1"/>
</dbReference>
<keyword evidence="2" id="KW-0479">Metal-binding</keyword>